<dbReference type="SUPFAM" id="SSF52943">
    <property type="entry name" value="ATP synthase (F1-ATPase), gamma subunit"/>
    <property type="match status" value="1"/>
</dbReference>
<evidence type="ECO:0000313" key="10">
    <source>
        <dbReference type="Proteomes" id="UP000024404"/>
    </source>
</evidence>
<evidence type="ECO:0000256" key="7">
    <source>
        <dbReference type="ARBA" id="ARBA00023196"/>
    </source>
</evidence>
<organism evidence="9 10">
    <name type="scientific">Onchocerca volvulus</name>
    <dbReference type="NCBI Taxonomy" id="6282"/>
    <lineage>
        <taxon>Eukaryota</taxon>
        <taxon>Metazoa</taxon>
        <taxon>Ecdysozoa</taxon>
        <taxon>Nematoda</taxon>
        <taxon>Chromadorea</taxon>
        <taxon>Rhabditida</taxon>
        <taxon>Spirurina</taxon>
        <taxon>Spiruromorpha</taxon>
        <taxon>Filarioidea</taxon>
        <taxon>Onchocercidae</taxon>
        <taxon>Onchocerca</taxon>
    </lineage>
</organism>
<protein>
    <submittedName>
        <fullName evidence="9">Uncharacterized protein</fullName>
    </submittedName>
</protein>
<evidence type="ECO:0000256" key="5">
    <source>
        <dbReference type="ARBA" id="ARBA00023065"/>
    </source>
</evidence>
<dbReference type="InterPro" id="IPR035968">
    <property type="entry name" value="ATP_synth_F1_ATPase_gsu"/>
</dbReference>
<dbReference type="EnsemblMetazoa" id="OVOC11290.1">
    <property type="protein sequence ID" value="OVOC11290.1"/>
    <property type="gene ID" value="WBGene00248099"/>
</dbReference>
<accession>A0A8R1XMI1</accession>
<comment type="subcellular location">
    <subcellularLocation>
        <location evidence="1">Membrane</location>
        <topology evidence="1">Peripheral membrane protein</topology>
    </subcellularLocation>
</comment>
<dbReference type="GO" id="GO:0045259">
    <property type="term" value="C:proton-transporting ATP synthase complex"/>
    <property type="evidence" value="ECO:0007669"/>
    <property type="project" value="UniProtKB-KW"/>
</dbReference>
<dbReference type="GO" id="GO:0046933">
    <property type="term" value="F:proton-transporting ATP synthase activity, rotational mechanism"/>
    <property type="evidence" value="ECO:0007669"/>
    <property type="project" value="InterPro"/>
</dbReference>
<keyword evidence="6" id="KW-0472">Membrane</keyword>
<reference evidence="9" key="2">
    <citation type="submission" date="2022-06" db="UniProtKB">
        <authorList>
            <consortium name="EnsemblMetazoa"/>
        </authorList>
    </citation>
    <scope>IDENTIFICATION</scope>
</reference>
<reference evidence="10" key="1">
    <citation type="submission" date="2013-10" db="EMBL/GenBank/DDBJ databases">
        <title>Genome sequencing of Onchocerca volvulus.</title>
        <authorList>
            <person name="Cotton J."/>
            <person name="Tsai J."/>
            <person name="Stanley E."/>
            <person name="Tracey A."/>
            <person name="Holroyd N."/>
            <person name="Lustigman S."/>
            <person name="Berriman M."/>
        </authorList>
    </citation>
    <scope>NUCLEOTIDE SEQUENCE</scope>
</reference>
<keyword evidence="3" id="KW-0813">Transport</keyword>
<evidence type="ECO:0000256" key="3">
    <source>
        <dbReference type="ARBA" id="ARBA00022448"/>
    </source>
</evidence>
<name>A0A8R1XMI1_ONCVO</name>
<keyword evidence="7" id="KW-0139">CF(1)</keyword>
<evidence type="ECO:0000256" key="4">
    <source>
        <dbReference type="ARBA" id="ARBA00022781"/>
    </source>
</evidence>
<keyword evidence="8" id="KW-0066">ATP synthesis</keyword>
<keyword evidence="5" id="KW-0406">Ion transport</keyword>
<evidence type="ECO:0000256" key="1">
    <source>
        <dbReference type="ARBA" id="ARBA00004170"/>
    </source>
</evidence>
<proteinExistence type="inferred from homology"/>
<keyword evidence="10" id="KW-1185">Reference proteome</keyword>
<dbReference type="EMBL" id="CMVM020000350">
    <property type="status" value="NOT_ANNOTATED_CDS"/>
    <property type="molecule type" value="Genomic_DNA"/>
</dbReference>
<evidence type="ECO:0000256" key="6">
    <source>
        <dbReference type="ARBA" id="ARBA00023136"/>
    </source>
</evidence>
<evidence type="ECO:0000256" key="2">
    <source>
        <dbReference type="ARBA" id="ARBA00007681"/>
    </source>
</evidence>
<sequence>MLLQNPSKKSGKNSLQKNTIFHAFGGPRAPDPSIGHKVSMPINRYHMHDCQKQILCDIDYAIVKLLTCILAKHFERKYSIHLFNIKIQSSYMILITFIDSADEMNVKGQTMSAKKQPTMMSFYDSIDNNSIMDYANYSIVELLYNALKKSVTSKQSFRMTATDSASNNSVTRKRYVDFILLFDYII</sequence>
<dbReference type="Proteomes" id="UP000024404">
    <property type="component" value="Unassembled WGS sequence"/>
</dbReference>
<dbReference type="AlphaFoldDB" id="A0A8R1XMI1"/>
<keyword evidence="4" id="KW-0375">Hydrogen ion transport</keyword>
<comment type="similarity">
    <text evidence="2">Belongs to the ATPase gamma chain family.</text>
</comment>
<evidence type="ECO:0000256" key="8">
    <source>
        <dbReference type="ARBA" id="ARBA00023310"/>
    </source>
</evidence>
<evidence type="ECO:0000313" key="9">
    <source>
        <dbReference type="EnsemblMetazoa" id="OVOC11290.1"/>
    </source>
</evidence>